<evidence type="ECO:0000313" key="9">
    <source>
        <dbReference type="EMBL" id="GAA3557266.1"/>
    </source>
</evidence>
<reference evidence="10" key="1">
    <citation type="journal article" date="2019" name="Int. J. Syst. Evol. Microbiol.">
        <title>The Global Catalogue of Microorganisms (GCM) 10K type strain sequencing project: providing services to taxonomists for standard genome sequencing and annotation.</title>
        <authorList>
            <consortium name="The Broad Institute Genomics Platform"/>
            <consortium name="The Broad Institute Genome Sequencing Center for Infectious Disease"/>
            <person name="Wu L."/>
            <person name="Ma J."/>
        </authorList>
    </citation>
    <scope>NUCLEOTIDE SEQUENCE [LARGE SCALE GENOMIC DNA]</scope>
    <source>
        <strain evidence="10">JCM 17111</strain>
    </source>
</reference>
<evidence type="ECO:0000256" key="3">
    <source>
        <dbReference type="ARBA" id="ARBA00011245"/>
    </source>
</evidence>
<dbReference type="PANTHER" id="PTHR37322:SF3">
    <property type="entry name" value="CHONDROITIN SULFATE ABC EXOLYASE"/>
    <property type="match status" value="1"/>
</dbReference>
<dbReference type="GO" id="GO:0016829">
    <property type="term" value="F:lyase activity"/>
    <property type="evidence" value="ECO:0007669"/>
    <property type="project" value="UniProtKB-KW"/>
</dbReference>
<dbReference type="SUPFAM" id="SSF74650">
    <property type="entry name" value="Galactose mutarotase-like"/>
    <property type="match status" value="1"/>
</dbReference>
<dbReference type="Gene3D" id="2.60.120.430">
    <property type="entry name" value="Galactose-binding lectin"/>
    <property type="match status" value="1"/>
</dbReference>
<keyword evidence="10" id="KW-1185">Reference proteome</keyword>
<comment type="similarity">
    <text evidence="2">Belongs to the polysaccharide lyase 8 family.</text>
</comment>
<feature type="domain" description="Lyase catalytic" evidence="8">
    <location>
        <begin position="240"/>
        <end position="579"/>
    </location>
</feature>
<evidence type="ECO:0000259" key="7">
    <source>
        <dbReference type="Pfam" id="PF09092"/>
    </source>
</evidence>
<gene>
    <name evidence="9" type="ORF">GCM10022395_05720</name>
</gene>
<dbReference type="Gene3D" id="2.60.220.10">
    <property type="entry name" value="Polysaccharide lyase family 8-like, C-terminal"/>
    <property type="match status" value="1"/>
</dbReference>
<feature type="domain" description="Polysaccharide lyase family 8 central" evidence="6">
    <location>
        <begin position="611"/>
        <end position="882"/>
    </location>
</feature>
<dbReference type="Pfam" id="PF09093">
    <property type="entry name" value="Lyase_catalyt"/>
    <property type="match status" value="1"/>
</dbReference>
<organism evidence="9 10">
    <name type="scientific">Snuella lapsa</name>
    <dbReference type="NCBI Taxonomy" id="870481"/>
    <lineage>
        <taxon>Bacteria</taxon>
        <taxon>Pseudomonadati</taxon>
        <taxon>Bacteroidota</taxon>
        <taxon>Flavobacteriia</taxon>
        <taxon>Flavobacteriales</taxon>
        <taxon>Flavobacteriaceae</taxon>
        <taxon>Snuella</taxon>
    </lineage>
</organism>
<dbReference type="PANTHER" id="PTHR37322">
    <property type="match status" value="1"/>
</dbReference>
<dbReference type="Proteomes" id="UP001500954">
    <property type="component" value="Unassembled WGS sequence"/>
</dbReference>
<dbReference type="InterPro" id="IPR011071">
    <property type="entry name" value="Lyase_8-like_C"/>
</dbReference>
<dbReference type="Gene3D" id="1.50.10.100">
    <property type="entry name" value="Chondroitin AC/alginate lyase"/>
    <property type="match status" value="1"/>
</dbReference>
<comment type="caution">
    <text evidence="9">The sequence shown here is derived from an EMBL/GenBank/DDBJ whole genome shotgun (WGS) entry which is preliminary data.</text>
</comment>
<keyword evidence="4" id="KW-0106">Calcium</keyword>
<dbReference type="InterPro" id="IPR015177">
    <property type="entry name" value="Lyase_catalyt"/>
</dbReference>
<evidence type="ECO:0000256" key="1">
    <source>
        <dbReference type="ARBA" id="ARBA00001913"/>
    </source>
</evidence>
<protein>
    <submittedName>
        <fullName evidence="9">Chondroitinase family polysaccharide lyase</fullName>
    </submittedName>
</protein>
<comment type="subunit">
    <text evidence="3">Monomer.</text>
</comment>
<accession>A0ABP6WWV0</accession>
<dbReference type="Gene3D" id="2.70.98.10">
    <property type="match status" value="1"/>
</dbReference>
<evidence type="ECO:0000256" key="2">
    <source>
        <dbReference type="ARBA" id="ARBA00006699"/>
    </source>
</evidence>
<evidence type="ECO:0000256" key="4">
    <source>
        <dbReference type="ARBA" id="ARBA00022837"/>
    </source>
</evidence>
<dbReference type="EMBL" id="BAABCY010000016">
    <property type="protein sequence ID" value="GAA3557266.1"/>
    <property type="molecule type" value="Genomic_DNA"/>
</dbReference>
<evidence type="ECO:0000259" key="8">
    <source>
        <dbReference type="Pfam" id="PF09093"/>
    </source>
</evidence>
<dbReference type="SUPFAM" id="SSF49863">
    <property type="entry name" value="Hyaluronate lyase-like, C-terminal domain"/>
    <property type="match status" value="1"/>
</dbReference>
<dbReference type="InterPro" id="IPR008929">
    <property type="entry name" value="Chondroitin_lyas"/>
</dbReference>
<dbReference type="InterPro" id="IPR011013">
    <property type="entry name" value="Gal_mutarotase_sf_dom"/>
</dbReference>
<dbReference type="SUPFAM" id="SSF49785">
    <property type="entry name" value="Galactose-binding domain-like"/>
    <property type="match status" value="1"/>
</dbReference>
<dbReference type="InterPro" id="IPR015176">
    <property type="entry name" value="Lyase_N"/>
</dbReference>
<dbReference type="InterPro" id="IPR039174">
    <property type="entry name" value="Chondroitin_ABC_lyase"/>
</dbReference>
<evidence type="ECO:0000256" key="5">
    <source>
        <dbReference type="ARBA" id="ARBA00023239"/>
    </source>
</evidence>
<evidence type="ECO:0000313" key="10">
    <source>
        <dbReference type="Proteomes" id="UP001500954"/>
    </source>
</evidence>
<proteinExistence type="inferred from homology"/>
<dbReference type="Pfam" id="PF02278">
    <property type="entry name" value="Lyase_8"/>
    <property type="match status" value="1"/>
</dbReference>
<dbReference type="InterPro" id="IPR003159">
    <property type="entry name" value="Lyase_8_central_dom"/>
</dbReference>
<keyword evidence="5 9" id="KW-0456">Lyase</keyword>
<dbReference type="SUPFAM" id="SSF48230">
    <property type="entry name" value="Chondroitin AC/alginate lyase"/>
    <property type="match status" value="1"/>
</dbReference>
<dbReference type="Pfam" id="PF09092">
    <property type="entry name" value="Lyase_N"/>
    <property type="match status" value="1"/>
</dbReference>
<sequence>MVKNYMLQEYKRLRMFRKYPLCFALFVMLNCTLQGQEYPAVESFEKEETLKTYKHSENSKLTISDNHFRFGKHALRWEWNGGKSTIETSNFRHLTKAESPLAYGDHFPSSPTFMLSVYSEAPQKGCVRFLFGNDTKDDVWFDLDLNFYGWRRLWVPFYEMEGNPPKKGEQVTYTHFKIEAATAIGTLYLDDIIFSQYQDDRHQYPDLQVPFIKEGGSGEDHWMPLISNYNRLKALTLNPISVAVKLDLMRIEKALDNDLEIAKKYKVYINSLKEDYQSLKLNDDGKIVTGPPLTFQLKQEYFDKKQQGVNNHNNIEDFGKIIKRLSNYYNRANPSEQQEIKNMFVTSSKYFLDQGWQAGASGGTRHHLGYAVRDITEAFYKMRHVLWEEGLLNQVGSSLHWLHNLGMVLGDEKKFHVNIDYLNTQSYYHLMLIFLFESQEEQAALLGAYSKYMSIILAQQNEEWGFKVDGTSWHHNGHYPAYGIGAFKTVPKVINTLSGTRFRIRPKGHENFKRAFLTTRIYSQLYNWGFGNAGRHPLENNGIKDLKEQYLLMANSGNPMGTSKIDADVAAAYLRLWGKDDILNTSLFTNVNGIHKERLPGYYTLPYAATAIHRKDNWAAIIKGYSKYVWASEIYVSENRYGRYPANGTVQLLNNKDEKGSGFQQEGWDWNRYPGATVIYLPFEELEPKMPLIMFRSNETFAGAVELNGNGAFGMVLNEDKGSNADGKEVNIGFPGKLKAKKSVFSFGSKLICIGTNISSIDAKNPTQTNLFQTFLTDKKVPVYTSIGKLAKFPYKAQLPQDSKSNNWVIDPYGNGYHILSNSLVHVKKEEQHSYHNKYSLRTGEMHPKGKGVKETEGDYATAWIDHGLAPENASYQYVIYPFLHEDTINTFENTIKNDDTYAILRADATAHIVLDKATSTTGYVIFEANKVLDNDTVREVSEPSLIMANHEAPNVLLLSVVQPDLNFPVNEKGKYKNYSMPVKLTLTLNGAWTTALTENVLSLDNRSASLTEITLVCKDGFSNKIRLQKL</sequence>
<feature type="domain" description="Lyase N-terminal" evidence="7">
    <location>
        <begin position="41"/>
        <end position="211"/>
    </location>
</feature>
<dbReference type="InterPro" id="IPR008979">
    <property type="entry name" value="Galactose-bd-like_sf"/>
</dbReference>
<dbReference type="InterPro" id="IPR014718">
    <property type="entry name" value="GH-type_carb-bd"/>
</dbReference>
<evidence type="ECO:0000259" key="6">
    <source>
        <dbReference type="Pfam" id="PF02278"/>
    </source>
</evidence>
<comment type="cofactor">
    <cofactor evidence="1">
        <name>Ca(2+)</name>
        <dbReference type="ChEBI" id="CHEBI:29108"/>
    </cofactor>
</comment>
<name>A0ABP6WWV0_9FLAO</name>